<evidence type="ECO:0000256" key="1">
    <source>
        <dbReference type="ARBA" id="ARBA00004651"/>
    </source>
</evidence>
<dbReference type="GO" id="GO:0005886">
    <property type="term" value="C:plasma membrane"/>
    <property type="evidence" value="ECO:0007669"/>
    <property type="project" value="UniProtKB-SubCell"/>
</dbReference>
<evidence type="ECO:0000256" key="2">
    <source>
        <dbReference type="ARBA" id="ARBA00008929"/>
    </source>
</evidence>
<dbReference type="AlphaFoldDB" id="A0A2K2U774"/>
<evidence type="ECO:0000256" key="7">
    <source>
        <dbReference type="SAM" id="Phobius"/>
    </source>
</evidence>
<keyword evidence="5 7" id="KW-1133">Transmembrane helix</keyword>
<dbReference type="Proteomes" id="UP000236488">
    <property type="component" value="Unassembled WGS sequence"/>
</dbReference>
<keyword evidence="6 7" id="KW-0472">Membrane</keyword>
<dbReference type="RefSeq" id="WP_103262623.1">
    <property type="nucleotide sequence ID" value="NZ_PPEL01000009.1"/>
</dbReference>
<feature type="transmembrane region" description="Helical" evidence="7">
    <location>
        <begin position="224"/>
        <end position="252"/>
    </location>
</feature>
<keyword evidence="3" id="KW-1003">Cell membrane</keyword>
<keyword evidence="9" id="KW-1185">Reference proteome</keyword>
<evidence type="ECO:0000256" key="3">
    <source>
        <dbReference type="ARBA" id="ARBA00022475"/>
    </source>
</evidence>
<keyword evidence="4 7" id="KW-0812">Transmembrane</keyword>
<gene>
    <name evidence="8" type="ORF">C2L80_03130</name>
</gene>
<dbReference type="InterPro" id="IPR005614">
    <property type="entry name" value="NrfD-like"/>
</dbReference>
<reference evidence="8 9" key="1">
    <citation type="journal article" date="2018" name="Int. J. Syst. Evol. Microbiol.">
        <title>Rubneribacter badeniensis gen. nov., sp. nov. and Enteroscipio rubneri gen. nov., sp. nov., new members of the Eggerthellaceae isolated from human faeces.</title>
        <authorList>
            <person name="Danylec N."/>
            <person name="Gobl A."/>
            <person name="Stoll D.A."/>
            <person name="Hetzer B."/>
            <person name="Kulling S.E."/>
            <person name="Huch M."/>
        </authorList>
    </citation>
    <scope>NUCLEOTIDE SEQUENCE [LARGE SCALE GENOMIC DNA]</scope>
    <source>
        <strain evidence="8 9">ResAG-85</strain>
    </source>
</reference>
<feature type="transmembrane region" description="Helical" evidence="7">
    <location>
        <begin position="47"/>
        <end position="67"/>
    </location>
</feature>
<dbReference type="PANTHER" id="PTHR34856">
    <property type="entry name" value="PROTEIN NRFD"/>
    <property type="match status" value="1"/>
</dbReference>
<sequence length="408" mass="42434">MGASMKFKAVAGVLGALTAAGLAAWIYQLAGGLGVTGMSNGTSWGLYITMFMFFVGLSAGGLIVASSASVFHVAQYKKVALPAVILSTVCICCAGMFVLIDLGGIQRVWRIVTGPNPTSPLFWDICVITLYLVINVVYLVFMTSKKPGAQGKVAVVSRFALPVAILVHSMTAWIFGLEMAKEGWYSAIMAPLFVVSAMDSGLALLILSLLGLDKAGWFKTDRKLLSNLAGLLATCVAIDGFMVGCEVLTMAYPGAAGAETLAIMATGATAPFFWFEILAGVLVPFCILVFARNRARMDLVALASALVVAGVLCKRVWLLLTSFAEFNVAGAPGVISGSTTARGASGMDVWAVASSYMPTWVEFVVVIGVVSLGALAFMVLCRKLLGKGVVAEGEPAAAPTPGGVDAAV</sequence>
<feature type="transmembrane region" description="Helical" evidence="7">
    <location>
        <begin position="360"/>
        <end position="380"/>
    </location>
</feature>
<feature type="transmembrane region" description="Helical" evidence="7">
    <location>
        <begin position="188"/>
        <end position="212"/>
    </location>
</feature>
<comment type="caution">
    <text evidence="8">The sequence shown here is derived from an EMBL/GenBank/DDBJ whole genome shotgun (WGS) entry which is preliminary data.</text>
</comment>
<feature type="transmembrane region" description="Helical" evidence="7">
    <location>
        <begin position="79"/>
        <end position="100"/>
    </location>
</feature>
<feature type="transmembrane region" description="Helical" evidence="7">
    <location>
        <begin position="153"/>
        <end position="176"/>
    </location>
</feature>
<name>A0A2K2U774_9ACTN</name>
<evidence type="ECO:0000256" key="5">
    <source>
        <dbReference type="ARBA" id="ARBA00022989"/>
    </source>
</evidence>
<comment type="subcellular location">
    <subcellularLocation>
        <location evidence="1">Cell membrane</location>
        <topology evidence="1">Multi-pass membrane protein</topology>
    </subcellularLocation>
</comment>
<protein>
    <submittedName>
        <fullName evidence="8">Oxidoreductase</fullName>
    </submittedName>
</protein>
<dbReference type="Pfam" id="PF03916">
    <property type="entry name" value="NrfD"/>
    <property type="match status" value="1"/>
</dbReference>
<organism evidence="8 9">
    <name type="scientific">Rubneribacter badeniensis</name>
    <dbReference type="NCBI Taxonomy" id="2070688"/>
    <lineage>
        <taxon>Bacteria</taxon>
        <taxon>Bacillati</taxon>
        <taxon>Actinomycetota</taxon>
        <taxon>Coriobacteriia</taxon>
        <taxon>Eggerthellales</taxon>
        <taxon>Eggerthellaceae</taxon>
        <taxon>Rubneribacter</taxon>
    </lineage>
</organism>
<feature type="transmembrane region" description="Helical" evidence="7">
    <location>
        <begin position="120"/>
        <end position="141"/>
    </location>
</feature>
<dbReference type="EMBL" id="PPEL01000009">
    <property type="protein sequence ID" value="PNV66048.1"/>
    <property type="molecule type" value="Genomic_DNA"/>
</dbReference>
<evidence type="ECO:0000313" key="8">
    <source>
        <dbReference type="EMBL" id="PNV66048.1"/>
    </source>
</evidence>
<dbReference type="PANTHER" id="PTHR34856:SF2">
    <property type="entry name" value="PROTEIN NRFD"/>
    <property type="match status" value="1"/>
</dbReference>
<evidence type="ECO:0000256" key="6">
    <source>
        <dbReference type="ARBA" id="ARBA00023136"/>
    </source>
</evidence>
<dbReference type="InterPro" id="IPR052049">
    <property type="entry name" value="Electron_transfer_protein"/>
</dbReference>
<accession>A0A2K2U774</accession>
<feature type="transmembrane region" description="Helical" evidence="7">
    <location>
        <begin position="272"/>
        <end position="291"/>
    </location>
</feature>
<dbReference type="Gene3D" id="1.20.1630.10">
    <property type="entry name" value="Formate dehydrogenase/DMSO reductase domain"/>
    <property type="match status" value="1"/>
</dbReference>
<proteinExistence type="inferred from homology"/>
<evidence type="ECO:0000313" key="9">
    <source>
        <dbReference type="Proteomes" id="UP000236488"/>
    </source>
</evidence>
<evidence type="ECO:0000256" key="4">
    <source>
        <dbReference type="ARBA" id="ARBA00022692"/>
    </source>
</evidence>
<comment type="similarity">
    <text evidence="2">Belongs to the NrfD family.</text>
</comment>
<feature type="transmembrane region" description="Helical" evidence="7">
    <location>
        <begin position="298"/>
        <end position="317"/>
    </location>
</feature>